<dbReference type="EC" id="2.7.11.1" evidence="2"/>
<evidence type="ECO:0000256" key="1">
    <source>
        <dbReference type="ARBA" id="ARBA00009903"/>
    </source>
</evidence>
<evidence type="ECO:0000256" key="6">
    <source>
        <dbReference type="ARBA" id="ARBA00022741"/>
    </source>
</evidence>
<dbReference type="InterPro" id="IPR000719">
    <property type="entry name" value="Prot_kinase_dom"/>
</dbReference>
<dbReference type="InterPro" id="IPR001245">
    <property type="entry name" value="Ser-Thr/Tyr_kinase_cat_dom"/>
</dbReference>
<dbReference type="EMBL" id="JADGJH010000159">
    <property type="protein sequence ID" value="KAJ3135588.1"/>
    <property type="molecule type" value="Genomic_DNA"/>
</dbReference>
<proteinExistence type="inferred from homology"/>
<dbReference type="GO" id="GO:0005524">
    <property type="term" value="F:ATP binding"/>
    <property type="evidence" value="ECO:0007669"/>
    <property type="project" value="UniProtKB-KW"/>
</dbReference>
<dbReference type="Gene3D" id="1.25.40.10">
    <property type="entry name" value="Tetratricopeptide repeat domain"/>
    <property type="match status" value="2"/>
</dbReference>
<dbReference type="InterPro" id="IPR011009">
    <property type="entry name" value="Kinase-like_dom_sf"/>
</dbReference>
<feature type="region of interest" description="Disordered" evidence="11">
    <location>
        <begin position="803"/>
        <end position="871"/>
    </location>
</feature>
<dbReference type="Proteomes" id="UP001211907">
    <property type="component" value="Unassembled WGS sequence"/>
</dbReference>
<evidence type="ECO:0000313" key="14">
    <source>
        <dbReference type="Proteomes" id="UP001211907"/>
    </source>
</evidence>
<name>A0AAD5T7X4_9FUNG</name>
<feature type="domain" description="Protein kinase" evidence="12">
    <location>
        <begin position="8"/>
        <end position="279"/>
    </location>
</feature>
<keyword evidence="14" id="KW-1185">Reference proteome</keyword>
<comment type="catalytic activity">
    <reaction evidence="9">
        <text>L-threonyl-[protein] + ATP = O-phospho-L-threonyl-[protein] + ADP + H(+)</text>
        <dbReference type="Rhea" id="RHEA:46608"/>
        <dbReference type="Rhea" id="RHEA-COMP:11060"/>
        <dbReference type="Rhea" id="RHEA-COMP:11605"/>
        <dbReference type="ChEBI" id="CHEBI:15378"/>
        <dbReference type="ChEBI" id="CHEBI:30013"/>
        <dbReference type="ChEBI" id="CHEBI:30616"/>
        <dbReference type="ChEBI" id="CHEBI:61977"/>
        <dbReference type="ChEBI" id="CHEBI:456216"/>
        <dbReference type="EC" id="2.7.11.1"/>
    </reaction>
</comment>
<evidence type="ECO:0000256" key="3">
    <source>
        <dbReference type="ARBA" id="ARBA00022527"/>
    </source>
</evidence>
<sequence>MQVLTVSADKTDVLGSNKVGKVYSGTYNGKKVAIKSFYGFGTAPKREKEEFLRKADLWHQLNHKSIVTLLGISTDDTGDPCLIMERMEASAENVDERPLKDRIRWMLETAEAFVFLHHQLPEPVIHSNLKPSNILIGLTTHPFCFLFFCADLLLVVNRKAKISDVNMTIDSEILPRSSFSRFSSPESSAQLYIPHTSCDIYAFGMTMFEILFLESPFSKKTSEEIKELVQAKNRPVLPDNKTTVNIPNACWNLIQKCWSHDPLLRPNFIEVSAILRIWLYYDSQFAAEFAKESQLSAVSDSFNSIDNLVPLALLAPKLKISENIITAALAGDADSQFVLAKEFDTRFEGLDDTSAFIWYRSAADQNHAMSLYYLGHLYHSGRCVVQNHVKAVENFRKGADLGVKKALYYLGDAYNTGKGVDRNYEQAFQWFQKAAELGAVKAQFHLGVAYHHGYGVLRDHKKAIKWFLKAADQGHPTAGSFLRVYALEWFRKSHDRKLEDKAANQLEPEIPVEYEVAVKWFEKIAAEGDAQAQFAFGNAHETGEGMPQDEIQAVMWYQKAANQGNPGAQFRLGRAYDTGMGVDTDNALAIEWYHKAAEQANSDAQFNLAHAYYYGLGVPQNYGLAIEWFEKAANQGNAFAQVHLGNVYFAGQEIHQDTTLAVKWYQKAAEQGAVFAQFRLGEAYFEGQGVPKDLQLAKLWLGKAADQGSFNAKLLLENAEISNQNCNDDGVRTQNAIGTIKEMTTAQKIAQNFFQDSLIEEPNVQNTSQTTAKDVSSTAKTSPYRDVWSSGVGLRKLVGNFLLRKDSPTGPTSPGPSSGATLEAESSKSMSSRTTTSHVLATNETIASTRINNSLRSQASPIDLSPSRSPTALTATQISRFNQQQISFEGIGRDLSPPPRFSRPVSASPLRTRELEVEPNHFQKIKLIGKGDVGRVYLVRHSKTQNYYAMKVLVKKEMVKRHKVKRVLAEQEILVTANHPFIVTLYHSFQSEDYLYFVMEYISGGEFFRALQQRPGKRILEYEAKFYAAEVVAALEYLHLMGFIYRDLKPESHIMLTDFDLSKPSDVPGSPTFIRSSDISPFIFNSNKYSSGMVVDTRSVTKDLRTNSFVGTEEYIAPEVIIGNGHTVAVDFWTVGILIYEMLYGTTPFKGPNRNSTFHNILHNDIYFPVPDLYHRIFPNHSRNSTELGKIRQPNEVSRTCRSLILNLLIKDDSRRLGSKAGAAEVKMHTFFKDVNWALLRNQKPPIIPPHFSNVQDTVANFRKISESDIPGVWSFDFEHDTLMSAKTPKRPASSGGINPFEAFESVTLNNWDED</sequence>
<keyword evidence="8" id="KW-0067">ATP-binding</keyword>
<evidence type="ECO:0000256" key="7">
    <source>
        <dbReference type="ARBA" id="ARBA00022777"/>
    </source>
</evidence>
<dbReference type="GO" id="GO:0004674">
    <property type="term" value="F:protein serine/threonine kinase activity"/>
    <property type="evidence" value="ECO:0007669"/>
    <property type="project" value="UniProtKB-KW"/>
</dbReference>
<reference evidence="13" key="1">
    <citation type="submission" date="2020-05" db="EMBL/GenBank/DDBJ databases">
        <title>Phylogenomic resolution of chytrid fungi.</title>
        <authorList>
            <person name="Stajich J.E."/>
            <person name="Amses K."/>
            <person name="Simmons R."/>
            <person name="Seto K."/>
            <person name="Myers J."/>
            <person name="Bonds A."/>
            <person name="Quandt C.A."/>
            <person name="Barry K."/>
            <person name="Liu P."/>
            <person name="Grigoriev I."/>
            <person name="Longcore J.E."/>
            <person name="James T.Y."/>
        </authorList>
    </citation>
    <scope>NUCLEOTIDE SEQUENCE</scope>
    <source>
        <strain evidence="13">JEL0513</strain>
    </source>
</reference>
<gene>
    <name evidence="13" type="ORF">HK100_002526</name>
</gene>
<dbReference type="SUPFAM" id="SSF81901">
    <property type="entry name" value="HCP-like"/>
    <property type="match status" value="2"/>
</dbReference>
<keyword evidence="7" id="KW-0418">Kinase</keyword>
<evidence type="ECO:0000256" key="9">
    <source>
        <dbReference type="ARBA" id="ARBA00047899"/>
    </source>
</evidence>
<dbReference type="InterPro" id="IPR011990">
    <property type="entry name" value="TPR-like_helical_dom_sf"/>
</dbReference>
<evidence type="ECO:0000256" key="11">
    <source>
        <dbReference type="SAM" id="MobiDB-lite"/>
    </source>
</evidence>
<evidence type="ECO:0000256" key="8">
    <source>
        <dbReference type="ARBA" id="ARBA00022840"/>
    </source>
</evidence>
<feature type="compositionally biased region" description="Low complexity" evidence="11">
    <location>
        <begin position="808"/>
        <end position="819"/>
    </location>
</feature>
<dbReference type="PROSITE" id="PS50011">
    <property type="entry name" value="PROTEIN_KINASE_DOM"/>
    <property type="match status" value="2"/>
</dbReference>
<dbReference type="Pfam" id="PF08238">
    <property type="entry name" value="Sel1"/>
    <property type="match status" value="10"/>
</dbReference>
<protein>
    <recommendedName>
        <fullName evidence="2">non-specific serine/threonine protein kinase</fullName>
        <ecNumber evidence="2">2.7.11.1</ecNumber>
    </recommendedName>
</protein>
<evidence type="ECO:0000259" key="12">
    <source>
        <dbReference type="PROSITE" id="PS50011"/>
    </source>
</evidence>
<feature type="region of interest" description="Disordered" evidence="11">
    <location>
        <begin position="762"/>
        <end position="783"/>
    </location>
</feature>
<dbReference type="SUPFAM" id="SSF56112">
    <property type="entry name" value="Protein kinase-like (PK-like)"/>
    <property type="match status" value="2"/>
</dbReference>
<keyword evidence="4" id="KW-0597">Phosphoprotein</keyword>
<evidence type="ECO:0000256" key="4">
    <source>
        <dbReference type="ARBA" id="ARBA00022553"/>
    </source>
</evidence>
<dbReference type="Pfam" id="PF07714">
    <property type="entry name" value="PK_Tyr_Ser-Thr"/>
    <property type="match status" value="1"/>
</dbReference>
<keyword evidence="3" id="KW-0723">Serine/threonine-protein kinase</keyword>
<comment type="catalytic activity">
    <reaction evidence="10">
        <text>L-seryl-[protein] + ATP = O-phospho-L-seryl-[protein] + ADP + H(+)</text>
        <dbReference type="Rhea" id="RHEA:17989"/>
        <dbReference type="Rhea" id="RHEA-COMP:9863"/>
        <dbReference type="Rhea" id="RHEA-COMP:11604"/>
        <dbReference type="ChEBI" id="CHEBI:15378"/>
        <dbReference type="ChEBI" id="CHEBI:29999"/>
        <dbReference type="ChEBI" id="CHEBI:30616"/>
        <dbReference type="ChEBI" id="CHEBI:83421"/>
        <dbReference type="ChEBI" id="CHEBI:456216"/>
        <dbReference type="EC" id="2.7.11.1"/>
    </reaction>
</comment>
<evidence type="ECO:0000256" key="10">
    <source>
        <dbReference type="ARBA" id="ARBA00048679"/>
    </source>
</evidence>
<dbReference type="Gene3D" id="3.30.200.20">
    <property type="entry name" value="Phosphorylase Kinase, domain 1"/>
    <property type="match status" value="2"/>
</dbReference>
<comment type="similarity">
    <text evidence="1">Belongs to the protein kinase superfamily. AGC Ser/Thr protein kinase family.</text>
</comment>
<feature type="compositionally biased region" description="Low complexity" evidence="11">
    <location>
        <begin position="827"/>
        <end position="837"/>
    </location>
</feature>
<dbReference type="FunFam" id="3.30.200.20:FF:000524">
    <property type="entry name" value="Non-specific serine/threonine protein kinase"/>
    <property type="match status" value="1"/>
</dbReference>
<dbReference type="CDD" id="cd05574">
    <property type="entry name" value="STKc_phototropin_like"/>
    <property type="match status" value="1"/>
</dbReference>
<feature type="domain" description="Protein kinase" evidence="12">
    <location>
        <begin position="922"/>
        <end position="1232"/>
    </location>
</feature>
<organism evidence="13 14">
    <name type="scientific">Physocladia obscura</name>
    <dbReference type="NCBI Taxonomy" id="109957"/>
    <lineage>
        <taxon>Eukaryota</taxon>
        <taxon>Fungi</taxon>
        <taxon>Fungi incertae sedis</taxon>
        <taxon>Chytridiomycota</taxon>
        <taxon>Chytridiomycota incertae sedis</taxon>
        <taxon>Chytridiomycetes</taxon>
        <taxon>Chytridiales</taxon>
        <taxon>Chytriomycetaceae</taxon>
        <taxon>Physocladia</taxon>
    </lineage>
</organism>
<dbReference type="Pfam" id="PF00069">
    <property type="entry name" value="Pkinase"/>
    <property type="match status" value="1"/>
</dbReference>
<keyword evidence="6" id="KW-0547">Nucleotide-binding</keyword>
<keyword evidence="5" id="KW-0808">Transferase</keyword>
<dbReference type="PANTHER" id="PTHR45637">
    <property type="entry name" value="FLIPPASE KINASE 1-RELATED"/>
    <property type="match status" value="1"/>
</dbReference>
<evidence type="ECO:0000256" key="5">
    <source>
        <dbReference type="ARBA" id="ARBA00022679"/>
    </source>
</evidence>
<feature type="compositionally biased region" description="Polar residues" evidence="11">
    <location>
        <begin position="763"/>
        <end position="781"/>
    </location>
</feature>
<accession>A0AAD5T7X4</accession>
<evidence type="ECO:0000313" key="13">
    <source>
        <dbReference type="EMBL" id="KAJ3135588.1"/>
    </source>
</evidence>
<dbReference type="Gene3D" id="1.10.510.10">
    <property type="entry name" value="Transferase(Phosphotransferase) domain 1"/>
    <property type="match status" value="2"/>
</dbReference>
<comment type="caution">
    <text evidence="13">The sequence shown here is derived from an EMBL/GenBank/DDBJ whole genome shotgun (WGS) entry which is preliminary data.</text>
</comment>
<feature type="compositionally biased region" description="Polar residues" evidence="11">
    <location>
        <begin position="838"/>
        <end position="871"/>
    </location>
</feature>
<dbReference type="InterPro" id="IPR006597">
    <property type="entry name" value="Sel1-like"/>
</dbReference>
<evidence type="ECO:0000256" key="2">
    <source>
        <dbReference type="ARBA" id="ARBA00012513"/>
    </source>
</evidence>
<dbReference type="SMART" id="SM00671">
    <property type="entry name" value="SEL1"/>
    <property type="match status" value="9"/>
</dbReference>